<dbReference type="FunFam" id="3.30.450.20:FF:000025">
    <property type="entry name" value="Neuronal PAS domain protein 3 isoform 1"/>
    <property type="match status" value="1"/>
</dbReference>
<dbReference type="InterPro" id="IPR013767">
    <property type="entry name" value="PAS_fold"/>
</dbReference>
<feature type="compositionally biased region" description="Polar residues" evidence="7">
    <location>
        <begin position="728"/>
        <end position="752"/>
    </location>
</feature>
<dbReference type="PANTHER" id="PTHR23043:SF26">
    <property type="entry name" value="PROTEIN TRACHEALESS"/>
    <property type="match status" value="1"/>
</dbReference>
<feature type="compositionally biased region" description="Low complexity" evidence="7">
    <location>
        <begin position="709"/>
        <end position="727"/>
    </location>
</feature>
<keyword evidence="6" id="KW-0539">Nucleus</keyword>
<feature type="region of interest" description="Disordered" evidence="7">
    <location>
        <begin position="1047"/>
        <end position="1069"/>
    </location>
</feature>
<feature type="compositionally biased region" description="Low complexity" evidence="7">
    <location>
        <begin position="242"/>
        <end position="259"/>
    </location>
</feature>
<dbReference type="Proteomes" id="UP001283361">
    <property type="component" value="Unassembled WGS sequence"/>
</dbReference>
<feature type="compositionally biased region" description="Basic and acidic residues" evidence="7">
    <location>
        <begin position="587"/>
        <end position="598"/>
    </location>
</feature>
<evidence type="ECO:0000256" key="8">
    <source>
        <dbReference type="SAM" id="SignalP"/>
    </source>
</evidence>
<protein>
    <recommendedName>
        <fullName evidence="9">PAS domain-containing protein</fullName>
    </recommendedName>
</protein>
<feature type="region of interest" description="Disordered" evidence="7">
    <location>
        <begin position="957"/>
        <end position="978"/>
    </location>
</feature>
<dbReference type="CDD" id="cd00130">
    <property type="entry name" value="PAS"/>
    <property type="match status" value="2"/>
</dbReference>
<keyword evidence="4" id="KW-0238">DNA-binding</keyword>
<feature type="domain" description="PAS" evidence="9">
    <location>
        <begin position="107"/>
        <end position="167"/>
    </location>
</feature>
<feature type="region of interest" description="Disordered" evidence="7">
    <location>
        <begin position="709"/>
        <end position="752"/>
    </location>
</feature>
<dbReference type="EMBL" id="JAWDGP010000590">
    <property type="protein sequence ID" value="KAK3799192.1"/>
    <property type="molecule type" value="Genomic_DNA"/>
</dbReference>
<feature type="compositionally biased region" description="Polar residues" evidence="7">
    <location>
        <begin position="548"/>
        <end position="560"/>
    </location>
</feature>
<dbReference type="InterPro" id="IPR035965">
    <property type="entry name" value="PAS-like_dom_sf"/>
</dbReference>
<keyword evidence="11" id="KW-1185">Reference proteome</keyword>
<dbReference type="PROSITE" id="PS50112">
    <property type="entry name" value="PAS"/>
    <property type="match status" value="1"/>
</dbReference>
<sequence length="1244" mass="135115">MSLLPLSVSLLASLDVFPYLWPPQETQQNYTDSIQDTTIPITSAPLGARANKLFRANLIKLNEGVCHNDNTAVTGCTIQAENGHRAHLKSLTFTRAFIIFRHIRVCSLDGFAFILANDGRFLYISETVSIYLGLSQVEMAGSSIFDYVHPDDHSELVEYLDMCLVAAPAASSAGSGSDDGSQPPTPRPGSPAEKSYTMVHGPQTKVNKSFSVRMKSTLTKRGVHVKTSGYRVVHVLGSLRPLSSLSSTRPAPTAASQSPQAPPTDVQNTSDVGEVGVADYRRGNTTNGEGVGPISGPDTETQPQPMGMVGMAIALPPPTITELRLELDTFITRLTPDFKVVYCEPILNDLMDLHVDDITDRLLYDLCHPADLTSLQRSHTDILRKGQALTDYYRLMNRAGGFVWVQTCATTLLNNKNSDDQSILAINYVVSGPEEMSTPMDLWQLTGDVSSVMSSSCDSAARREKLMELKASETGRQDTNNATGQAKTNKRNNSRCGGNTKENKAEATNSSRLKCREGKDKNTGSPKPDSCGEVSDDDSDDVFHEVSSDTVANNASSNTMNKRRKMDKPRKHSRNREQLASGTLKRGAVERNRNEPSEKALNLTRHGTKTGEYSPNFPANNLVPKYKSPENRQSSPNKEDGTCGQMNIKPLPAPEATSTAISKHATNLTLTPEDLSMKRPQHADTSTENIQEVAGRNVIQHSSFSSYVPRNAINNSSPASRAISSPRLQTPSSSNVSERQRTSLASDSHSPLILSSQHSENTLYENGSSVQDLEVAMNRHLPSNSCNATNSSNENTTHAGGFLTSSYSSTPPHSQLGPANSSSAPALSGRLAVGHVSSYPPVSSPAGGSAWLTPPRATGPELLTASNFLRSLYAASTRESVIKTGGGSGNVSSEGVTSIMPKAQFINHDLPPSTLLTPPEPDPLTYRVQSRGKDAQEESYKGMYSYRDSFSSQATFPNHQLHPLGGKDFESDSHTSRDQIARSKELFSPNPFLPIKDYSQNYQHHQYFHISGQAHSQSGEYPQQQDQHSNLRNVTTHLNQSFNNSLLPPSSSSSTYKTHPCSSVVNSSSSPYKDVIPTFNIPSLMSPTTPGPVTVAGTEGVDGASGRRPQEEFHPNSVNFTVAHSPSSHQVSHQHQHVDTLSMTPPASASPDPTKIPALSTPCGSDTFYPSPATHLNGRQVMSSNSNLSYFPYQHPYTNTFGRSPSEGVIKRTMYSMGSFMDLNQLNPGSGQYESYPRPVLSWY</sequence>
<dbReference type="Gene3D" id="3.30.450.20">
    <property type="entry name" value="PAS domain"/>
    <property type="match status" value="2"/>
</dbReference>
<feature type="region of interest" description="Disordered" evidence="7">
    <location>
        <begin position="171"/>
        <end position="201"/>
    </location>
</feature>
<dbReference type="AlphaFoldDB" id="A0AAE1B419"/>
<dbReference type="Pfam" id="PF00989">
    <property type="entry name" value="PAS"/>
    <property type="match status" value="1"/>
</dbReference>
<keyword evidence="5" id="KW-0804">Transcription</keyword>
<evidence type="ECO:0000256" key="2">
    <source>
        <dbReference type="ARBA" id="ARBA00022737"/>
    </source>
</evidence>
<feature type="compositionally biased region" description="Low complexity" evidence="7">
    <location>
        <begin position="171"/>
        <end position="182"/>
    </location>
</feature>
<evidence type="ECO:0000256" key="7">
    <source>
        <dbReference type="SAM" id="MobiDB-lite"/>
    </source>
</evidence>
<dbReference type="SUPFAM" id="SSF55785">
    <property type="entry name" value="PYP-like sensor domain (PAS domain)"/>
    <property type="match status" value="2"/>
</dbReference>
<dbReference type="GO" id="GO:0000981">
    <property type="term" value="F:DNA-binding transcription factor activity, RNA polymerase II-specific"/>
    <property type="evidence" value="ECO:0007669"/>
    <property type="project" value="TreeGrafter"/>
</dbReference>
<feature type="region of interest" description="Disordered" evidence="7">
    <location>
        <begin position="242"/>
        <end position="305"/>
    </location>
</feature>
<keyword evidence="2" id="KW-0677">Repeat</keyword>
<feature type="compositionally biased region" description="Polar residues" evidence="7">
    <location>
        <begin position="477"/>
        <end position="487"/>
    </location>
</feature>
<dbReference type="InterPro" id="IPR000014">
    <property type="entry name" value="PAS"/>
</dbReference>
<dbReference type="Pfam" id="PF14598">
    <property type="entry name" value="PAS_11"/>
    <property type="match status" value="1"/>
</dbReference>
<evidence type="ECO:0000313" key="10">
    <source>
        <dbReference type="EMBL" id="KAK3799192.1"/>
    </source>
</evidence>
<name>A0AAE1B419_9GAST</name>
<feature type="chain" id="PRO_5042247527" description="PAS domain-containing protein" evidence="8">
    <location>
        <begin position="27"/>
        <end position="1244"/>
    </location>
</feature>
<evidence type="ECO:0000256" key="6">
    <source>
        <dbReference type="ARBA" id="ARBA00023242"/>
    </source>
</evidence>
<evidence type="ECO:0000256" key="3">
    <source>
        <dbReference type="ARBA" id="ARBA00023015"/>
    </source>
</evidence>
<feature type="compositionally biased region" description="Basic residues" evidence="7">
    <location>
        <begin position="561"/>
        <end position="574"/>
    </location>
</feature>
<comment type="caution">
    <text evidence="10">The sequence shown here is derived from an EMBL/GenBank/DDBJ whole genome shotgun (WGS) entry which is preliminary data.</text>
</comment>
<organism evidence="10 11">
    <name type="scientific">Elysia crispata</name>
    <name type="common">lettuce slug</name>
    <dbReference type="NCBI Taxonomy" id="231223"/>
    <lineage>
        <taxon>Eukaryota</taxon>
        <taxon>Metazoa</taxon>
        <taxon>Spiralia</taxon>
        <taxon>Lophotrochozoa</taxon>
        <taxon>Mollusca</taxon>
        <taxon>Gastropoda</taxon>
        <taxon>Heterobranchia</taxon>
        <taxon>Euthyneura</taxon>
        <taxon>Panpulmonata</taxon>
        <taxon>Sacoglossa</taxon>
        <taxon>Placobranchoidea</taxon>
        <taxon>Plakobranchidae</taxon>
        <taxon>Elysia</taxon>
    </lineage>
</organism>
<accession>A0AAE1B419</accession>
<feature type="region of interest" description="Disordered" evidence="7">
    <location>
        <begin position="781"/>
        <end position="825"/>
    </location>
</feature>
<dbReference type="GO" id="GO:0000977">
    <property type="term" value="F:RNA polymerase II transcription regulatory region sequence-specific DNA binding"/>
    <property type="evidence" value="ECO:0007669"/>
    <property type="project" value="TreeGrafter"/>
</dbReference>
<gene>
    <name evidence="10" type="ORF">RRG08_054321</name>
</gene>
<feature type="compositionally biased region" description="Basic and acidic residues" evidence="7">
    <location>
        <begin position="965"/>
        <end position="978"/>
    </location>
</feature>
<keyword evidence="3" id="KW-0805">Transcription regulation</keyword>
<dbReference type="PANTHER" id="PTHR23043">
    <property type="entry name" value="HYPOXIA-INDUCIBLE FACTOR 1 ALPHA"/>
    <property type="match status" value="1"/>
</dbReference>
<evidence type="ECO:0000313" key="11">
    <source>
        <dbReference type="Proteomes" id="UP001283361"/>
    </source>
</evidence>
<evidence type="ECO:0000256" key="1">
    <source>
        <dbReference type="ARBA" id="ARBA00004123"/>
    </source>
</evidence>
<feature type="signal peptide" evidence="8">
    <location>
        <begin position="1"/>
        <end position="26"/>
    </location>
</feature>
<keyword evidence="8" id="KW-0732">Signal</keyword>
<reference evidence="10" key="1">
    <citation type="journal article" date="2023" name="G3 (Bethesda)">
        <title>A reference genome for the long-term kleptoplast-retaining sea slug Elysia crispata morphotype clarki.</title>
        <authorList>
            <person name="Eastman K.E."/>
            <person name="Pendleton A.L."/>
            <person name="Shaikh M.A."/>
            <person name="Suttiyut T."/>
            <person name="Ogas R."/>
            <person name="Tomko P."/>
            <person name="Gavelis G."/>
            <person name="Widhalm J.R."/>
            <person name="Wisecaver J.H."/>
        </authorList>
    </citation>
    <scope>NUCLEOTIDE SEQUENCE</scope>
    <source>
        <strain evidence="10">ECLA1</strain>
    </source>
</reference>
<feature type="compositionally biased region" description="Polar residues" evidence="7">
    <location>
        <begin position="656"/>
        <end position="670"/>
    </location>
</feature>
<dbReference type="SMART" id="SM00091">
    <property type="entry name" value="PAS"/>
    <property type="match status" value="2"/>
</dbReference>
<evidence type="ECO:0000256" key="5">
    <source>
        <dbReference type="ARBA" id="ARBA00023163"/>
    </source>
</evidence>
<comment type="subcellular location">
    <subcellularLocation>
        <location evidence="1">Nucleus</location>
    </subcellularLocation>
</comment>
<evidence type="ECO:0000259" key="9">
    <source>
        <dbReference type="PROSITE" id="PS50112"/>
    </source>
</evidence>
<dbReference type="FunFam" id="3.30.450.20:FF:000021">
    <property type="entry name" value="Neuronal PAS domain-containing protein 3"/>
    <property type="match status" value="1"/>
</dbReference>
<dbReference type="GO" id="GO:0005634">
    <property type="term" value="C:nucleus"/>
    <property type="evidence" value="ECO:0007669"/>
    <property type="project" value="UniProtKB-SubCell"/>
</dbReference>
<evidence type="ECO:0000256" key="4">
    <source>
        <dbReference type="ARBA" id="ARBA00023125"/>
    </source>
</evidence>
<proteinExistence type="predicted"/>
<feature type="region of interest" description="Disordered" evidence="7">
    <location>
        <begin position="469"/>
        <end position="693"/>
    </location>
</feature>